<dbReference type="STRING" id="764291.STRUR_0477"/>
<feature type="transmembrane region" description="Helical" evidence="1">
    <location>
        <begin position="37"/>
        <end position="59"/>
    </location>
</feature>
<keyword evidence="1" id="KW-0812">Transmembrane</keyword>
<keyword evidence="3" id="KW-1185">Reference proteome</keyword>
<proteinExistence type="predicted"/>
<dbReference type="Proteomes" id="UP000005388">
    <property type="component" value="Unassembled WGS sequence"/>
</dbReference>
<accession>G5KCP2</accession>
<dbReference type="InterPro" id="IPR025134">
    <property type="entry name" value="DUF4059"/>
</dbReference>
<name>G5KCP2_9STRE</name>
<keyword evidence="1" id="KW-1133">Transmembrane helix</keyword>
<dbReference type="AlphaFoldDB" id="G5KCP2"/>
<evidence type="ECO:0000313" key="3">
    <source>
        <dbReference type="Proteomes" id="UP000005388"/>
    </source>
</evidence>
<gene>
    <name evidence="2" type="ORF">STRUR_0477</name>
</gene>
<evidence type="ECO:0008006" key="4">
    <source>
        <dbReference type="Google" id="ProtNLM"/>
    </source>
</evidence>
<evidence type="ECO:0000313" key="2">
    <source>
        <dbReference type="EMBL" id="EHJ55854.1"/>
    </source>
</evidence>
<protein>
    <recommendedName>
        <fullName evidence="4">DUF4059 family protein</fullName>
    </recommendedName>
</protein>
<keyword evidence="1" id="KW-0472">Membrane</keyword>
<sequence length="61" mass="7355">MLSFVSVFLFCVFWLLYRVRQKKDKTLKERQAFLYDIMMIMIMTIPILAFAFMAILLVLRS</sequence>
<dbReference type="Pfam" id="PF13268">
    <property type="entry name" value="DUF4059"/>
    <property type="match status" value="1"/>
</dbReference>
<comment type="caution">
    <text evidence="2">The sequence shown here is derived from an EMBL/GenBank/DDBJ whole genome shotgun (WGS) entry which is preliminary data.</text>
</comment>
<organism evidence="2 3">
    <name type="scientific">Streptococcus urinalis 2285-97</name>
    <dbReference type="NCBI Taxonomy" id="764291"/>
    <lineage>
        <taxon>Bacteria</taxon>
        <taxon>Bacillati</taxon>
        <taxon>Bacillota</taxon>
        <taxon>Bacilli</taxon>
        <taxon>Lactobacillales</taxon>
        <taxon>Streptococcaceae</taxon>
        <taxon>Streptococcus</taxon>
    </lineage>
</organism>
<evidence type="ECO:0000256" key="1">
    <source>
        <dbReference type="SAM" id="Phobius"/>
    </source>
</evidence>
<reference evidence="2 3" key="1">
    <citation type="journal article" date="2014" name="Int. J. Syst. Evol. Microbiol.">
        <title>Phylogenomics and the dynamic genome evolution of the genus Streptococcus.</title>
        <authorList>
            <consortium name="The Broad Institute Genome Sequencing Platform"/>
            <person name="Richards V.P."/>
            <person name="Palmer S.R."/>
            <person name="Pavinski Bitar P.D."/>
            <person name="Qin X."/>
            <person name="Weinstock G.M."/>
            <person name="Highlander S.K."/>
            <person name="Town C.D."/>
            <person name="Burne R.A."/>
            <person name="Stanhope M.J."/>
        </authorList>
    </citation>
    <scope>NUCLEOTIDE SEQUENCE [LARGE SCALE GENOMIC DNA]</scope>
    <source>
        <strain evidence="2 3">2285-97</strain>
    </source>
</reference>
<dbReference type="EMBL" id="AEUZ02000001">
    <property type="protein sequence ID" value="EHJ55854.1"/>
    <property type="molecule type" value="Genomic_DNA"/>
</dbReference>